<evidence type="ECO:0000313" key="6">
    <source>
        <dbReference type="EMBL" id="SCL16849.1"/>
    </source>
</evidence>
<dbReference type="InterPro" id="IPR036388">
    <property type="entry name" value="WH-like_DNA-bd_sf"/>
</dbReference>
<feature type="compositionally biased region" description="Pro residues" evidence="4">
    <location>
        <begin position="263"/>
        <end position="274"/>
    </location>
</feature>
<sequence>MPVSMVGRAGELAELDRAWCTVVSGDRPAPTVTVITGAAGVGKSLLVAAALEGFAPRPAMVLAGAARVHDPAPYDWLAAVLSGRDTSGLDLPPDALAWLAQQPTAPRERYAPGTLLRLAVRTVRLLVGAGPAVLVVEDLHALDPASLNLLCELAATPELPALLVVVSRPPADAVAPDLTVRALARLCGVRGAVRQHLAPLTAAEVAEVLTQVYGGTRPAEPVATAVWQRTGGNPYVLTELLAAHAGAGPEGLVHQPLPEHLRPPVPRPAAPPDAEPPDAELTGREIEVLGCLVAGMSNKQAARALGISVRTVTVHVSNLLRKTGSASRTEAALWAVRRRLPVSAPPG</sequence>
<evidence type="ECO:0000259" key="5">
    <source>
        <dbReference type="PROSITE" id="PS50043"/>
    </source>
</evidence>
<keyword evidence="7" id="KW-1185">Reference proteome</keyword>
<dbReference type="Pfam" id="PF00196">
    <property type="entry name" value="GerE"/>
    <property type="match status" value="1"/>
</dbReference>
<name>A0A1C6RI42_9ACTN</name>
<proteinExistence type="predicted"/>
<evidence type="ECO:0000256" key="4">
    <source>
        <dbReference type="SAM" id="MobiDB-lite"/>
    </source>
</evidence>
<dbReference type="SMART" id="SM00421">
    <property type="entry name" value="HTH_LUXR"/>
    <property type="match status" value="1"/>
</dbReference>
<dbReference type="EMBL" id="FMHV01000002">
    <property type="protein sequence ID" value="SCL16849.1"/>
    <property type="molecule type" value="Genomic_DNA"/>
</dbReference>
<dbReference type="Pfam" id="PF13191">
    <property type="entry name" value="AAA_16"/>
    <property type="match status" value="1"/>
</dbReference>
<dbReference type="Proteomes" id="UP000199413">
    <property type="component" value="Unassembled WGS sequence"/>
</dbReference>
<dbReference type="InterPro" id="IPR027417">
    <property type="entry name" value="P-loop_NTPase"/>
</dbReference>
<evidence type="ECO:0000256" key="3">
    <source>
        <dbReference type="ARBA" id="ARBA00023163"/>
    </source>
</evidence>
<dbReference type="PROSITE" id="PS50043">
    <property type="entry name" value="HTH_LUXR_2"/>
    <property type="match status" value="1"/>
</dbReference>
<dbReference type="InterPro" id="IPR041664">
    <property type="entry name" value="AAA_16"/>
</dbReference>
<dbReference type="InterPro" id="IPR016032">
    <property type="entry name" value="Sig_transdc_resp-reg_C-effctor"/>
</dbReference>
<evidence type="ECO:0000256" key="1">
    <source>
        <dbReference type="ARBA" id="ARBA00023015"/>
    </source>
</evidence>
<feature type="domain" description="HTH luxR-type" evidence="5">
    <location>
        <begin position="274"/>
        <end position="339"/>
    </location>
</feature>
<dbReference type="AlphaFoldDB" id="A0A1C6RI42"/>
<evidence type="ECO:0000256" key="2">
    <source>
        <dbReference type="ARBA" id="ARBA00023125"/>
    </source>
</evidence>
<evidence type="ECO:0000313" key="7">
    <source>
        <dbReference type="Proteomes" id="UP000199413"/>
    </source>
</evidence>
<dbReference type="GO" id="GO:0003677">
    <property type="term" value="F:DNA binding"/>
    <property type="evidence" value="ECO:0007669"/>
    <property type="project" value="UniProtKB-KW"/>
</dbReference>
<dbReference type="PANTHER" id="PTHR44688:SF16">
    <property type="entry name" value="DNA-BINDING TRANSCRIPTIONAL ACTIVATOR DEVR_DOSR"/>
    <property type="match status" value="1"/>
</dbReference>
<dbReference type="SUPFAM" id="SSF52540">
    <property type="entry name" value="P-loop containing nucleoside triphosphate hydrolases"/>
    <property type="match status" value="1"/>
</dbReference>
<keyword evidence="2" id="KW-0238">DNA-binding</keyword>
<dbReference type="InterPro" id="IPR000792">
    <property type="entry name" value="Tscrpt_reg_LuxR_C"/>
</dbReference>
<dbReference type="STRING" id="568872.GA0070624_1144"/>
<gene>
    <name evidence="6" type="ORF">GA0070624_1144</name>
</gene>
<accession>A0A1C6RI42</accession>
<dbReference type="GO" id="GO:0006355">
    <property type="term" value="P:regulation of DNA-templated transcription"/>
    <property type="evidence" value="ECO:0007669"/>
    <property type="project" value="InterPro"/>
</dbReference>
<reference evidence="7" key="1">
    <citation type="submission" date="2016-06" db="EMBL/GenBank/DDBJ databases">
        <authorList>
            <person name="Varghese N."/>
            <person name="Submissions Spin"/>
        </authorList>
    </citation>
    <scope>NUCLEOTIDE SEQUENCE [LARGE SCALE GENOMIC DNA]</scope>
    <source>
        <strain evidence="7">DSM 45431</strain>
    </source>
</reference>
<feature type="region of interest" description="Disordered" evidence="4">
    <location>
        <begin position="249"/>
        <end position="279"/>
    </location>
</feature>
<dbReference type="PRINTS" id="PR00038">
    <property type="entry name" value="HTHLUXR"/>
</dbReference>
<dbReference type="CDD" id="cd06170">
    <property type="entry name" value="LuxR_C_like"/>
    <property type="match status" value="1"/>
</dbReference>
<keyword evidence="1" id="KW-0805">Transcription regulation</keyword>
<dbReference type="SUPFAM" id="SSF46894">
    <property type="entry name" value="C-terminal effector domain of the bipartite response regulators"/>
    <property type="match status" value="1"/>
</dbReference>
<protein>
    <submittedName>
        <fullName evidence="6">Regulatory protein, luxR family</fullName>
    </submittedName>
</protein>
<keyword evidence="3" id="KW-0804">Transcription</keyword>
<organism evidence="6 7">
    <name type="scientific">Micromonospora rhizosphaerae</name>
    <dbReference type="NCBI Taxonomy" id="568872"/>
    <lineage>
        <taxon>Bacteria</taxon>
        <taxon>Bacillati</taxon>
        <taxon>Actinomycetota</taxon>
        <taxon>Actinomycetes</taxon>
        <taxon>Micromonosporales</taxon>
        <taxon>Micromonosporaceae</taxon>
        <taxon>Micromonospora</taxon>
    </lineage>
</organism>
<dbReference type="PANTHER" id="PTHR44688">
    <property type="entry name" value="DNA-BINDING TRANSCRIPTIONAL ACTIVATOR DEVR_DOSR"/>
    <property type="match status" value="1"/>
</dbReference>
<dbReference type="Gene3D" id="1.10.10.10">
    <property type="entry name" value="Winged helix-like DNA-binding domain superfamily/Winged helix DNA-binding domain"/>
    <property type="match status" value="1"/>
</dbReference>